<gene>
    <name evidence="2" type="ORF">IQ13_1847</name>
</gene>
<dbReference type="Pfam" id="PF03544">
    <property type="entry name" value="TonB_C"/>
    <property type="match status" value="1"/>
</dbReference>
<dbReference type="InterPro" id="IPR051045">
    <property type="entry name" value="TonB-dependent_transducer"/>
</dbReference>
<evidence type="ECO:0000259" key="1">
    <source>
        <dbReference type="Pfam" id="PF03544"/>
    </source>
</evidence>
<dbReference type="GO" id="GO:0098797">
    <property type="term" value="C:plasma membrane protein complex"/>
    <property type="evidence" value="ECO:0007669"/>
    <property type="project" value="TreeGrafter"/>
</dbReference>
<dbReference type="EMBL" id="VLLE01000003">
    <property type="protein sequence ID" value="TWI83733.1"/>
    <property type="molecule type" value="Genomic_DNA"/>
</dbReference>
<accession>A0A562SRH8</accession>
<evidence type="ECO:0000313" key="2">
    <source>
        <dbReference type="EMBL" id="TWI83733.1"/>
    </source>
</evidence>
<dbReference type="GO" id="GO:0031992">
    <property type="term" value="F:energy transducer activity"/>
    <property type="evidence" value="ECO:0007669"/>
    <property type="project" value="TreeGrafter"/>
</dbReference>
<protein>
    <submittedName>
        <fullName evidence="2">TonB-like protein</fullName>
    </submittedName>
</protein>
<dbReference type="GO" id="GO:0055085">
    <property type="term" value="P:transmembrane transport"/>
    <property type="evidence" value="ECO:0007669"/>
    <property type="project" value="InterPro"/>
</dbReference>
<comment type="caution">
    <text evidence="2">The sequence shown here is derived from an EMBL/GenBank/DDBJ whole genome shotgun (WGS) entry which is preliminary data.</text>
</comment>
<feature type="domain" description="TonB C-terminal" evidence="1">
    <location>
        <begin position="201"/>
        <end position="267"/>
    </location>
</feature>
<dbReference type="PANTHER" id="PTHR33446:SF2">
    <property type="entry name" value="PROTEIN TONB"/>
    <property type="match status" value="1"/>
</dbReference>
<dbReference type="Proteomes" id="UP000316167">
    <property type="component" value="Unassembled WGS sequence"/>
</dbReference>
<dbReference type="Gene3D" id="3.30.1150.10">
    <property type="match status" value="1"/>
</dbReference>
<proteinExistence type="predicted"/>
<dbReference type="AlphaFoldDB" id="A0A562SRH8"/>
<organism evidence="2 3">
    <name type="scientific">Lacibacter cauensis</name>
    <dbReference type="NCBI Taxonomy" id="510947"/>
    <lineage>
        <taxon>Bacteria</taxon>
        <taxon>Pseudomonadati</taxon>
        <taxon>Bacteroidota</taxon>
        <taxon>Chitinophagia</taxon>
        <taxon>Chitinophagales</taxon>
        <taxon>Chitinophagaceae</taxon>
        <taxon>Lacibacter</taxon>
    </lineage>
</organism>
<keyword evidence="3" id="KW-1185">Reference proteome</keyword>
<dbReference type="InterPro" id="IPR037682">
    <property type="entry name" value="TonB_C"/>
</dbReference>
<sequence length="271" mass="31575">MQYFYSMRTLQITLLFFISVFTVNAQEVKQNLLNRYFEVTTNVKEAFFYRLSQPFKGYWAYTDYDSKDRVVRTGYFTDSNFTTQIGPHSFFWEGKPMYKGKFVDGKPSGYWYFYNTKGEIYDSLHYVEKTTAEVKNSFPEKNDEAEKNKTAMLQNEHMKKDSSVVFATVEKEASFPGGDKGWSKYLTKQLSMPDLIMAINRPQRMTVEVQFVVCNDGEVCSVEAINSSSPLLDIMAVNAIRKGPKWEPAFQNNKNVKAWRRQKISFIIPED</sequence>
<dbReference type="PANTHER" id="PTHR33446">
    <property type="entry name" value="PROTEIN TONB-RELATED"/>
    <property type="match status" value="1"/>
</dbReference>
<dbReference type="SUPFAM" id="SSF74653">
    <property type="entry name" value="TolA/TonB C-terminal domain"/>
    <property type="match status" value="1"/>
</dbReference>
<reference evidence="2 3" key="1">
    <citation type="journal article" date="2015" name="Stand. Genomic Sci.">
        <title>Genomic Encyclopedia of Bacterial and Archaeal Type Strains, Phase III: the genomes of soil and plant-associated and newly described type strains.</title>
        <authorList>
            <person name="Whitman W.B."/>
            <person name="Woyke T."/>
            <person name="Klenk H.P."/>
            <person name="Zhou Y."/>
            <person name="Lilburn T.G."/>
            <person name="Beck B.J."/>
            <person name="De Vos P."/>
            <person name="Vandamme P."/>
            <person name="Eisen J.A."/>
            <person name="Garrity G."/>
            <person name="Hugenholtz P."/>
            <person name="Kyrpides N.C."/>
        </authorList>
    </citation>
    <scope>NUCLEOTIDE SEQUENCE [LARGE SCALE GENOMIC DNA]</scope>
    <source>
        <strain evidence="2 3">CGMCC 1.7271</strain>
    </source>
</reference>
<evidence type="ECO:0000313" key="3">
    <source>
        <dbReference type="Proteomes" id="UP000316167"/>
    </source>
</evidence>
<name>A0A562SRH8_9BACT</name>